<organism evidence="2 3">
    <name type="scientific">Petrolisthes manimaculis</name>
    <dbReference type="NCBI Taxonomy" id="1843537"/>
    <lineage>
        <taxon>Eukaryota</taxon>
        <taxon>Metazoa</taxon>
        <taxon>Ecdysozoa</taxon>
        <taxon>Arthropoda</taxon>
        <taxon>Crustacea</taxon>
        <taxon>Multicrustacea</taxon>
        <taxon>Malacostraca</taxon>
        <taxon>Eumalacostraca</taxon>
        <taxon>Eucarida</taxon>
        <taxon>Decapoda</taxon>
        <taxon>Pleocyemata</taxon>
        <taxon>Anomura</taxon>
        <taxon>Galatheoidea</taxon>
        <taxon>Porcellanidae</taxon>
        <taxon>Petrolisthes</taxon>
    </lineage>
</organism>
<evidence type="ECO:0000313" key="3">
    <source>
        <dbReference type="Proteomes" id="UP001292094"/>
    </source>
</evidence>
<reference evidence="2" key="1">
    <citation type="submission" date="2023-11" db="EMBL/GenBank/DDBJ databases">
        <title>Genome assemblies of two species of porcelain crab, Petrolisthes cinctipes and Petrolisthes manimaculis (Anomura: Porcellanidae).</title>
        <authorList>
            <person name="Angst P."/>
        </authorList>
    </citation>
    <scope>NUCLEOTIDE SEQUENCE</scope>
    <source>
        <strain evidence="2">PB745_02</strain>
        <tissue evidence="2">Gill</tissue>
    </source>
</reference>
<proteinExistence type="predicted"/>
<evidence type="ECO:0000256" key="1">
    <source>
        <dbReference type="SAM" id="MobiDB-lite"/>
    </source>
</evidence>
<feature type="region of interest" description="Disordered" evidence="1">
    <location>
        <begin position="187"/>
        <end position="208"/>
    </location>
</feature>
<feature type="region of interest" description="Disordered" evidence="1">
    <location>
        <begin position="284"/>
        <end position="319"/>
    </location>
</feature>
<feature type="region of interest" description="Disordered" evidence="1">
    <location>
        <begin position="352"/>
        <end position="374"/>
    </location>
</feature>
<dbReference type="AlphaFoldDB" id="A0AAE1NZ12"/>
<dbReference type="EMBL" id="JAWZYT010003549">
    <property type="protein sequence ID" value="KAK4297897.1"/>
    <property type="molecule type" value="Genomic_DNA"/>
</dbReference>
<feature type="compositionally biased region" description="Low complexity" evidence="1">
    <location>
        <begin position="101"/>
        <end position="113"/>
    </location>
</feature>
<feature type="compositionally biased region" description="Polar residues" evidence="1">
    <location>
        <begin position="153"/>
        <end position="171"/>
    </location>
</feature>
<evidence type="ECO:0000313" key="2">
    <source>
        <dbReference type="EMBL" id="KAK4297897.1"/>
    </source>
</evidence>
<comment type="caution">
    <text evidence="2">The sequence shown here is derived from an EMBL/GenBank/DDBJ whole genome shotgun (WGS) entry which is preliminary data.</text>
</comment>
<feature type="compositionally biased region" description="Low complexity" evidence="1">
    <location>
        <begin position="135"/>
        <end position="152"/>
    </location>
</feature>
<protein>
    <submittedName>
        <fullName evidence="2">Uncharacterized protein</fullName>
    </submittedName>
</protein>
<sequence>MRRSFYSQLEGGGSGVVDVEAQVGDTLLEEEQDTGNPSWANLRAKILSFTRNRSKSPNGRSPGSRSPTARSPAALSPRSRSPTICRSPIARSPTSRSPILRSPTGPSPSRSPTNKSPPLRSPTQRYPPPLAFNKRGSYSRGSSRESWGSRDSPNSSQESAEPQGAIRNSGSKVKRCLKKAFSLNLEAGEGLEGTELESPGAGATGGRKVKLKIRSSPVEQVMELTQLEEEAGAAEAARRTRKWSYHGIASPTSPVETPKRHSFSTGSGDRAGIVVTNNDLASLLTAPNHLTPPGSAGLPEPEPLEPAPPPRARGRSQSIAVCSDAVQSEADGPQAPITIRRTDCDHVSVPMAPLESTVEEEEEPGWESSGANIDPSLLGSVIEQFLKTTRDEEDVGEVTSALTSLQVK</sequence>
<dbReference type="Proteomes" id="UP001292094">
    <property type="component" value="Unassembled WGS sequence"/>
</dbReference>
<accession>A0AAE1NZ12</accession>
<name>A0AAE1NZ12_9EUCA</name>
<keyword evidence="3" id="KW-1185">Reference proteome</keyword>
<feature type="compositionally biased region" description="Pro residues" evidence="1">
    <location>
        <begin position="300"/>
        <end position="311"/>
    </location>
</feature>
<gene>
    <name evidence="2" type="ORF">Pmani_029713</name>
</gene>
<feature type="region of interest" description="Disordered" evidence="1">
    <location>
        <begin position="47"/>
        <end position="173"/>
    </location>
</feature>
<feature type="region of interest" description="Disordered" evidence="1">
    <location>
        <begin position="233"/>
        <end position="271"/>
    </location>
</feature>
<feature type="compositionally biased region" description="Low complexity" evidence="1">
    <location>
        <begin position="55"/>
        <end position="82"/>
    </location>
</feature>